<feature type="domain" description="PAS" evidence="1">
    <location>
        <begin position="131"/>
        <end position="185"/>
    </location>
</feature>
<dbReference type="InterPro" id="IPR013767">
    <property type="entry name" value="PAS_fold"/>
</dbReference>
<feature type="domain" description="PAC" evidence="2">
    <location>
        <begin position="203"/>
        <end position="256"/>
    </location>
</feature>
<dbReference type="PROSITE" id="PS50113">
    <property type="entry name" value="PAC"/>
    <property type="match status" value="1"/>
</dbReference>
<dbReference type="InterPro" id="IPR000700">
    <property type="entry name" value="PAS-assoc_C"/>
</dbReference>
<dbReference type="InterPro" id="IPR013656">
    <property type="entry name" value="PAS_4"/>
</dbReference>
<dbReference type="PROSITE" id="PS50887">
    <property type="entry name" value="GGDEF"/>
    <property type="match status" value="1"/>
</dbReference>
<evidence type="ECO:0000259" key="3">
    <source>
        <dbReference type="PROSITE" id="PS50887"/>
    </source>
</evidence>
<dbReference type="Gene3D" id="3.30.70.270">
    <property type="match status" value="1"/>
</dbReference>
<evidence type="ECO:0000259" key="1">
    <source>
        <dbReference type="PROSITE" id="PS50112"/>
    </source>
</evidence>
<dbReference type="SUPFAM" id="SSF55073">
    <property type="entry name" value="Nucleotide cyclase"/>
    <property type="match status" value="1"/>
</dbReference>
<dbReference type="RefSeq" id="WP_249864938.1">
    <property type="nucleotide sequence ID" value="NZ_CP027059.1"/>
</dbReference>
<keyword evidence="5" id="KW-1185">Reference proteome</keyword>
<dbReference type="Pfam" id="PF08448">
    <property type="entry name" value="PAS_4"/>
    <property type="match status" value="1"/>
</dbReference>
<evidence type="ECO:0000259" key="2">
    <source>
        <dbReference type="PROSITE" id="PS50113"/>
    </source>
</evidence>
<dbReference type="InterPro" id="IPR000014">
    <property type="entry name" value="PAS"/>
</dbReference>
<sequence>MADPLKEADALNGNCADLSAVLENITDGIMNLDALGRFTYVNSAAERMLERSRSELLGTFVWTSFPAAVGTAIYDNYLAAMATQIPASFEFFIPTLNRWLDVRVYPGRHNYTAYFRDITAVKTKEKSLRESEAMYRMIADNSTDMIARISMDGTYLYVSPACRTLLGYEPEELIGRCLYDLLHPDYSQVPLADLIAETAKCGMNLRESLARKKDGTYIWFETTARTILDNLGLHKELITISRDISARKHIEKQLLETNELLQKISTVDALTGVANRRGFDECLQREWKQGRRIGAPLSLIIVDIDYFKRFNDTYGHAEGDQCLKLVAESLKKAARRPVDFIARYGGEEFVIILPCTDAAGAQTVAEQLGEQVEELQIPHSRSESSPYITISSGTATMIPSQDVDPKELFLRADKALYQAKQDGRNRVRLYQVSE</sequence>
<dbReference type="Pfam" id="PF00989">
    <property type="entry name" value="PAS"/>
    <property type="match status" value="1"/>
</dbReference>
<feature type="domain" description="PAS" evidence="1">
    <location>
        <begin position="14"/>
        <end position="58"/>
    </location>
</feature>
<dbReference type="InterPro" id="IPR050469">
    <property type="entry name" value="Diguanylate_Cyclase"/>
</dbReference>
<evidence type="ECO:0000313" key="5">
    <source>
        <dbReference type="Proteomes" id="UP001057134"/>
    </source>
</evidence>
<dbReference type="SUPFAM" id="SSF55785">
    <property type="entry name" value="PYP-like sensor domain (PAS domain)"/>
    <property type="match status" value="2"/>
</dbReference>
<dbReference type="SMART" id="SM00267">
    <property type="entry name" value="GGDEF"/>
    <property type="match status" value="1"/>
</dbReference>
<dbReference type="Pfam" id="PF00990">
    <property type="entry name" value="GGDEF"/>
    <property type="match status" value="1"/>
</dbReference>
<reference evidence="4" key="2">
    <citation type="journal article" date="2021" name="J Anim Sci Technol">
        <title>Complete genome sequence of Paenibacillus konkukensis sp. nov. SK3146 as a potential probiotic strain.</title>
        <authorList>
            <person name="Jung H.I."/>
            <person name="Park S."/>
            <person name="Niu K.M."/>
            <person name="Lee S.W."/>
            <person name="Kothari D."/>
            <person name="Yi K.J."/>
            <person name="Kim S.K."/>
        </authorList>
    </citation>
    <scope>NUCLEOTIDE SEQUENCE</scope>
    <source>
        <strain evidence="4">SK3146</strain>
    </source>
</reference>
<dbReference type="PANTHER" id="PTHR45138:SF9">
    <property type="entry name" value="DIGUANYLATE CYCLASE DGCM-RELATED"/>
    <property type="match status" value="1"/>
</dbReference>
<dbReference type="EMBL" id="CP027059">
    <property type="protein sequence ID" value="UQZ82849.1"/>
    <property type="molecule type" value="Genomic_DNA"/>
</dbReference>
<evidence type="ECO:0000313" key="4">
    <source>
        <dbReference type="EMBL" id="UQZ82849.1"/>
    </source>
</evidence>
<gene>
    <name evidence="4" type="primary">cph2_2</name>
    <name evidence="4" type="ORF">SK3146_02009</name>
</gene>
<dbReference type="SMART" id="SM00091">
    <property type="entry name" value="PAS"/>
    <property type="match status" value="2"/>
</dbReference>
<accession>A0ABY4RMG5</accession>
<proteinExistence type="predicted"/>
<name>A0ABY4RMG5_9BACL</name>
<dbReference type="NCBIfam" id="TIGR00254">
    <property type="entry name" value="GGDEF"/>
    <property type="match status" value="1"/>
</dbReference>
<dbReference type="InterPro" id="IPR043128">
    <property type="entry name" value="Rev_trsase/Diguanyl_cyclase"/>
</dbReference>
<feature type="domain" description="GGDEF" evidence="3">
    <location>
        <begin position="295"/>
        <end position="432"/>
    </location>
</feature>
<dbReference type="Gene3D" id="3.30.450.20">
    <property type="entry name" value="PAS domain"/>
    <property type="match status" value="2"/>
</dbReference>
<organism evidence="4 5">
    <name type="scientific">Paenibacillus konkukensis</name>
    <dbReference type="NCBI Taxonomy" id="2020716"/>
    <lineage>
        <taxon>Bacteria</taxon>
        <taxon>Bacillati</taxon>
        <taxon>Bacillota</taxon>
        <taxon>Bacilli</taxon>
        <taxon>Bacillales</taxon>
        <taxon>Paenibacillaceae</taxon>
        <taxon>Paenibacillus</taxon>
    </lineage>
</organism>
<dbReference type="InterPro" id="IPR000160">
    <property type="entry name" value="GGDEF_dom"/>
</dbReference>
<reference evidence="4" key="1">
    <citation type="submission" date="2018-02" db="EMBL/GenBank/DDBJ databases">
        <authorList>
            <person name="Kim S.-K."/>
            <person name="Jung H.-I."/>
            <person name="Lee S.-W."/>
        </authorList>
    </citation>
    <scope>NUCLEOTIDE SEQUENCE</scope>
    <source>
        <strain evidence="4">SK3146</strain>
    </source>
</reference>
<dbReference type="Proteomes" id="UP001057134">
    <property type="component" value="Chromosome"/>
</dbReference>
<dbReference type="InterPro" id="IPR035965">
    <property type="entry name" value="PAS-like_dom_sf"/>
</dbReference>
<dbReference type="CDD" id="cd00130">
    <property type="entry name" value="PAS"/>
    <property type="match status" value="2"/>
</dbReference>
<dbReference type="CDD" id="cd01949">
    <property type="entry name" value="GGDEF"/>
    <property type="match status" value="1"/>
</dbReference>
<dbReference type="PANTHER" id="PTHR45138">
    <property type="entry name" value="REGULATORY COMPONENTS OF SENSORY TRANSDUCTION SYSTEM"/>
    <property type="match status" value="1"/>
</dbReference>
<dbReference type="NCBIfam" id="TIGR00229">
    <property type="entry name" value="sensory_box"/>
    <property type="match status" value="2"/>
</dbReference>
<dbReference type="InterPro" id="IPR029787">
    <property type="entry name" value="Nucleotide_cyclase"/>
</dbReference>
<protein>
    <submittedName>
        <fullName evidence="4">Phytochrome-like protein cph2</fullName>
    </submittedName>
</protein>
<dbReference type="PROSITE" id="PS50112">
    <property type="entry name" value="PAS"/>
    <property type="match status" value="2"/>
</dbReference>